<gene>
    <name evidence="8" type="ORF">SAMN04487931_103255</name>
</gene>
<keyword evidence="9" id="KW-1185">Reference proteome</keyword>
<sequence>MILNIRITDRSDFKNWDNYVLNHPSGSVFHLTAWKSVIEKSFGHRNFYLIGEQQGKICGIFPIFEIKSFLFGHYFISIPFAEIGGVLADSIEIEQSLIKEALKIKELYNGQYLEIRNRKEIQGLRTKFLYYNFRKEISSDHDENLKAIPRKSRAMVKNAIKKGLFSETGHHLLPEFYNILSLNYHRLGTPIFSKQLFKNFLAEFKESTNILVIKTDKGELAAAVLFFLFKDQMLPYYAGSDFSFRQLGSNDFMYWELMKLAVDKGCRVFDYGRSKEDTGSFHFKKHWGFKPEPLAYQYHIAKAENLPNLSPANPKYQKKIKVWQKMPHSFTKIIGPFISRDLA</sequence>
<evidence type="ECO:0000256" key="6">
    <source>
        <dbReference type="ARBA" id="ARBA00023316"/>
    </source>
</evidence>
<dbReference type="SUPFAM" id="SSF55729">
    <property type="entry name" value="Acyl-CoA N-acyltransferases (Nat)"/>
    <property type="match status" value="2"/>
</dbReference>
<name>A0A1H2ENP0_9BACT</name>
<protein>
    <submittedName>
        <fullName evidence="8">FemAB-related protein, PEP-CTERM system-associated</fullName>
    </submittedName>
</protein>
<dbReference type="PROSITE" id="PS51191">
    <property type="entry name" value="FEMABX"/>
    <property type="match status" value="1"/>
</dbReference>
<organism evidence="8 9">
    <name type="scientific">Desulfobacula phenolica</name>
    <dbReference type="NCBI Taxonomy" id="90732"/>
    <lineage>
        <taxon>Bacteria</taxon>
        <taxon>Pseudomonadati</taxon>
        <taxon>Thermodesulfobacteriota</taxon>
        <taxon>Desulfobacteria</taxon>
        <taxon>Desulfobacterales</taxon>
        <taxon>Desulfobacteraceae</taxon>
        <taxon>Desulfobacula</taxon>
    </lineage>
</organism>
<evidence type="ECO:0000256" key="4">
    <source>
        <dbReference type="ARBA" id="ARBA00022984"/>
    </source>
</evidence>
<dbReference type="Gene3D" id="3.40.630.30">
    <property type="match status" value="1"/>
</dbReference>
<evidence type="ECO:0000256" key="1">
    <source>
        <dbReference type="ARBA" id="ARBA00009943"/>
    </source>
</evidence>
<comment type="similarity">
    <text evidence="1">Belongs to the FemABX family.</text>
</comment>
<dbReference type="InterPro" id="IPR003447">
    <property type="entry name" value="FEMABX"/>
</dbReference>
<dbReference type="EMBL" id="FNLL01000003">
    <property type="protein sequence ID" value="SDT96730.1"/>
    <property type="molecule type" value="Genomic_DNA"/>
</dbReference>
<dbReference type="GO" id="GO:0071555">
    <property type="term" value="P:cell wall organization"/>
    <property type="evidence" value="ECO:0007669"/>
    <property type="project" value="UniProtKB-KW"/>
</dbReference>
<dbReference type="NCBIfam" id="TIGR03019">
    <property type="entry name" value="pepcterm_femAB"/>
    <property type="match status" value="1"/>
</dbReference>
<dbReference type="Proteomes" id="UP000199608">
    <property type="component" value="Unassembled WGS sequence"/>
</dbReference>
<evidence type="ECO:0000256" key="5">
    <source>
        <dbReference type="ARBA" id="ARBA00023315"/>
    </source>
</evidence>
<reference evidence="9" key="1">
    <citation type="submission" date="2016-10" db="EMBL/GenBank/DDBJ databases">
        <authorList>
            <person name="Varghese N."/>
            <person name="Submissions S."/>
        </authorList>
    </citation>
    <scope>NUCLEOTIDE SEQUENCE [LARGE SCALE GENOMIC DNA]</scope>
    <source>
        <strain evidence="9">DSM 3384</strain>
    </source>
</reference>
<evidence type="ECO:0000256" key="2">
    <source>
        <dbReference type="ARBA" id="ARBA00022679"/>
    </source>
</evidence>
<dbReference type="PANTHER" id="PTHR36174:SF1">
    <property type="entry name" value="LIPID II:GLYCINE GLYCYLTRANSFERASE"/>
    <property type="match status" value="1"/>
</dbReference>
<evidence type="ECO:0000256" key="3">
    <source>
        <dbReference type="ARBA" id="ARBA00022960"/>
    </source>
</evidence>
<accession>A0A1H2ENP0</accession>
<proteinExistence type="inferred from homology"/>
<dbReference type="Pfam" id="PF13480">
    <property type="entry name" value="Acetyltransf_6"/>
    <property type="match status" value="1"/>
</dbReference>
<dbReference type="GO" id="GO:0016755">
    <property type="term" value="F:aminoacyltransferase activity"/>
    <property type="evidence" value="ECO:0007669"/>
    <property type="project" value="InterPro"/>
</dbReference>
<dbReference type="RefSeq" id="WP_092231676.1">
    <property type="nucleotide sequence ID" value="NZ_FNLL01000003.1"/>
</dbReference>
<feature type="domain" description="BioF2-like acetyltransferase" evidence="7">
    <location>
        <begin position="186"/>
        <end position="284"/>
    </location>
</feature>
<keyword evidence="4" id="KW-0573">Peptidoglycan synthesis</keyword>
<evidence type="ECO:0000259" key="7">
    <source>
        <dbReference type="Pfam" id="PF13480"/>
    </source>
</evidence>
<dbReference type="InterPro" id="IPR017469">
    <property type="entry name" value="PEP-CTERM_FemAB-rel"/>
</dbReference>
<dbReference type="InterPro" id="IPR016181">
    <property type="entry name" value="Acyl_CoA_acyltransferase"/>
</dbReference>
<dbReference type="InterPro" id="IPR038740">
    <property type="entry name" value="BioF2-like_GNAT_dom"/>
</dbReference>
<evidence type="ECO:0000313" key="9">
    <source>
        <dbReference type="Proteomes" id="UP000199608"/>
    </source>
</evidence>
<dbReference type="InterPro" id="IPR050644">
    <property type="entry name" value="PG_Glycine_Bridge_Synth"/>
</dbReference>
<dbReference type="GO" id="GO:0009252">
    <property type="term" value="P:peptidoglycan biosynthetic process"/>
    <property type="evidence" value="ECO:0007669"/>
    <property type="project" value="UniProtKB-KW"/>
</dbReference>
<dbReference type="AlphaFoldDB" id="A0A1H2ENP0"/>
<evidence type="ECO:0000313" key="8">
    <source>
        <dbReference type="EMBL" id="SDT96730.1"/>
    </source>
</evidence>
<keyword evidence="6" id="KW-0961">Cell wall biogenesis/degradation</keyword>
<keyword evidence="2" id="KW-0808">Transferase</keyword>
<dbReference type="PANTHER" id="PTHR36174">
    <property type="entry name" value="LIPID II:GLYCINE GLYCYLTRANSFERASE"/>
    <property type="match status" value="1"/>
</dbReference>
<keyword evidence="5" id="KW-0012">Acyltransferase</keyword>
<keyword evidence="3" id="KW-0133">Cell shape</keyword>
<dbReference type="GO" id="GO:0008360">
    <property type="term" value="P:regulation of cell shape"/>
    <property type="evidence" value="ECO:0007669"/>
    <property type="project" value="UniProtKB-KW"/>
</dbReference>